<dbReference type="Proteomes" id="UP000198508">
    <property type="component" value="Unassembled WGS sequence"/>
</dbReference>
<name>A0A1I0JJF2_9FIRM</name>
<organism evidence="2 3">
    <name type="scientific">Enterocloster lavalensis</name>
    <dbReference type="NCBI Taxonomy" id="460384"/>
    <lineage>
        <taxon>Bacteria</taxon>
        <taxon>Bacillati</taxon>
        <taxon>Bacillota</taxon>
        <taxon>Clostridia</taxon>
        <taxon>Lachnospirales</taxon>
        <taxon>Lachnospiraceae</taxon>
        <taxon>Enterocloster</taxon>
    </lineage>
</organism>
<keyword evidence="1" id="KW-1133">Transmembrane helix</keyword>
<accession>A0A1I0JJF2</accession>
<keyword evidence="1" id="KW-0812">Transmembrane</keyword>
<dbReference type="RefSeq" id="WP_092369252.1">
    <property type="nucleotide sequence ID" value="NZ_DAINWJ010000027.1"/>
</dbReference>
<protein>
    <submittedName>
        <fullName evidence="2">Uncharacterized protein</fullName>
    </submittedName>
</protein>
<dbReference type="STRING" id="460384.SAMN05216313_13118"/>
<evidence type="ECO:0000313" key="2">
    <source>
        <dbReference type="EMBL" id="SEU10448.1"/>
    </source>
</evidence>
<dbReference type="GeneID" id="93280751"/>
<dbReference type="AlphaFoldDB" id="A0A1I0JJF2"/>
<keyword evidence="1" id="KW-0472">Membrane</keyword>
<sequence>MEKKDQKWVKVPWTTIAMQAGLLVFCGIFVQFQFDIYVFGVPLESFLVMWCPYIFVAVATTIYIIKEKKKEDE</sequence>
<proteinExistence type="predicted"/>
<feature type="transmembrane region" description="Helical" evidence="1">
    <location>
        <begin position="46"/>
        <end position="65"/>
    </location>
</feature>
<evidence type="ECO:0000313" key="3">
    <source>
        <dbReference type="Proteomes" id="UP000198508"/>
    </source>
</evidence>
<gene>
    <name evidence="2" type="ORF">SAMN05216313_13118</name>
</gene>
<dbReference type="EMBL" id="FOIM01000031">
    <property type="protein sequence ID" value="SEU10448.1"/>
    <property type="molecule type" value="Genomic_DNA"/>
</dbReference>
<evidence type="ECO:0000256" key="1">
    <source>
        <dbReference type="SAM" id="Phobius"/>
    </source>
</evidence>
<reference evidence="3" key="1">
    <citation type="submission" date="2016-10" db="EMBL/GenBank/DDBJ databases">
        <authorList>
            <person name="Varghese N."/>
            <person name="Submissions S."/>
        </authorList>
    </citation>
    <scope>NUCLEOTIDE SEQUENCE [LARGE SCALE GENOMIC DNA]</scope>
    <source>
        <strain evidence="3">NLAE-zl-G277</strain>
    </source>
</reference>
<feature type="transmembrane region" description="Helical" evidence="1">
    <location>
        <begin position="12"/>
        <end position="34"/>
    </location>
</feature>
<keyword evidence="3" id="KW-1185">Reference proteome</keyword>